<keyword evidence="6" id="KW-1185">Reference proteome</keyword>
<dbReference type="GO" id="GO:0050225">
    <property type="term" value="F:pseudouridine kinase activity"/>
    <property type="evidence" value="ECO:0007669"/>
    <property type="project" value="UniProtKB-EC"/>
</dbReference>
<evidence type="ECO:0000256" key="3">
    <source>
        <dbReference type="ARBA" id="ARBA00022777"/>
    </source>
</evidence>
<dbReference type="Pfam" id="PF13412">
    <property type="entry name" value="HTH_24"/>
    <property type="match status" value="1"/>
</dbReference>
<gene>
    <name evidence="5" type="primary">yeiI</name>
    <name evidence="5" type="ORF">BBEV_1065</name>
</gene>
<dbReference type="PROSITE" id="PS00584">
    <property type="entry name" value="PFKB_KINASES_2"/>
    <property type="match status" value="1"/>
</dbReference>
<dbReference type="EMBL" id="CP012502">
    <property type="protein sequence ID" value="AOM82434.1"/>
    <property type="molecule type" value="Genomic_DNA"/>
</dbReference>
<dbReference type="CDD" id="cd01941">
    <property type="entry name" value="YeiC_kinase_like"/>
    <property type="match status" value="1"/>
</dbReference>
<dbReference type="SUPFAM" id="SSF53613">
    <property type="entry name" value="Ribokinase-like"/>
    <property type="match status" value="1"/>
</dbReference>
<dbReference type="InterPro" id="IPR002173">
    <property type="entry name" value="Carboh/pur_kinase_PfkB_CS"/>
</dbReference>
<dbReference type="GO" id="GO:0004730">
    <property type="term" value="F:pseudouridylate synthase activity"/>
    <property type="evidence" value="ECO:0007669"/>
    <property type="project" value="TreeGrafter"/>
</dbReference>
<evidence type="ECO:0000313" key="5">
    <source>
        <dbReference type="EMBL" id="AOM82434.1"/>
    </source>
</evidence>
<dbReference type="InterPro" id="IPR029056">
    <property type="entry name" value="Ribokinase-like"/>
</dbReference>
<dbReference type="GO" id="GO:0005737">
    <property type="term" value="C:cytoplasm"/>
    <property type="evidence" value="ECO:0007669"/>
    <property type="project" value="TreeGrafter"/>
</dbReference>
<evidence type="ECO:0000256" key="2">
    <source>
        <dbReference type="ARBA" id="ARBA00022723"/>
    </source>
</evidence>
<dbReference type="KEGG" id="bbev:BBEV_1065"/>
<dbReference type="InterPro" id="IPR011611">
    <property type="entry name" value="PfkB_dom"/>
</dbReference>
<feature type="domain" description="HTH cro/C1-type" evidence="4">
    <location>
        <begin position="9"/>
        <end position="37"/>
    </location>
</feature>
<accession>A0A1D7QTT8</accession>
<organism evidence="5 6">
    <name type="scientific">Salisediminibacterium beveridgei</name>
    <dbReference type="NCBI Taxonomy" id="632773"/>
    <lineage>
        <taxon>Bacteria</taxon>
        <taxon>Bacillati</taxon>
        <taxon>Bacillota</taxon>
        <taxon>Bacilli</taxon>
        <taxon>Bacillales</taxon>
        <taxon>Bacillaceae</taxon>
        <taxon>Salisediminibacterium</taxon>
    </lineage>
</organism>
<dbReference type="RefSeq" id="WP_069364525.1">
    <property type="nucleotide sequence ID" value="NZ_CP012502.1"/>
</dbReference>
<dbReference type="EC" id="2.7.1.83" evidence="5"/>
<protein>
    <submittedName>
        <fullName evidence="5">Putative sugar kinase yeiI</fullName>
        <ecNumber evidence="5">2.7.1.83</ecNumber>
    </submittedName>
</protein>
<sequence>MNEKEKIIIELIRQDPFITQQDLAERLNVSRSAVAGYISSLTRQGMIKGRAYVMNEGPGILIIGGANMDRKITLTEKVNMGDSNPAATGNTRGGVARNIAENLVHMGMDPNLLTVLGQDQDSEHLRKHAAECGLDLSLSLTRSDQSTGSYTAIFNPDHDLILAAADMAIYDTVMPDEVRKSFRKAGHCEWVAVDTNFSLEAMREILTQTAASKGTKLAVIPVSASKLNRIPYRPEQINLLILNHFEAITLVKNWTGHVTEDEKELMHHLTEEGVEQVIITKGAEGAYYQERGSQMRHQPAPQTNVVDVTGAGDAFSSGVLFSLSHNNPLDEAVRTGLLAAKATLESTDTVTSTVNETWIKSIQQS</sequence>
<evidence type="ECO:0000256" key="1">
    <source>
        <dbReference type="ARBA" id="ARBA00022679"/>
    </source>
</evidence>
<dbReference type="PANTHER" id="PTHR42909">
    <property type="entry name" value="ZGC:136858"/>
    <property type="match status" value="1"/>
</dbReference>
<dbReference type="STRING" id="632773.BBEV_1065"/>
<reference evidence="5 6" key="1">
    <citation type="submission" date="2015-08" db="EMBL/GenBank/DDBJ databases">
        <title>The complete genome sequence of Bacillus beveridgei MLTeJB.</title>
        <authorList>
            <person name="Hanson T.E."/>
            <person name="Mesa C."/>
            <person name="Basesman S.M."/>
            <person name="Oremland R.S."/>
        </authorList>
    </citation>
    <scope>NUCLEOTIDE SEQUENCE [LARGE SCALE GENOMIC DNA]</scope>
    <source>
        <strain evidence="5 6">MLTeJB</strain>
    </source>
</reference>
<dbReference type="Proteomes" id="UP000094463">
    <property type="component" value="Chromosome"/>
</dbReference>
<proteinExistence type="predicted"/>
<dbReference type="GO" id="GO:0046872">
    <property type="term" value="F:metal ion binding"/>
    <property type="evidence" value="ECO:0007669"/>
    <property type="project" value="UniProtKB-KW"/>
</dbReference>
<name>A0A1D7QTT8_9BACI</name>
<dbReference type="PATRIC" id="fig|632773.3.peg.1131"/>
<dbReference type="Gene3D" id="3.40.1190.20">
    <property type="match status" value="1"/>
</dbReference>
<dbReference type="AlphaFoldDB" id="A0A1D7QTT8"/>
<dbReference type="PANTHER" id="PTHR42909:SF1">
    <property type="entry name" value="CARBOHYDRATE KINASE PFKB DOMAIN-CONTAINING PROTEIN"/>
    <property type="match status" value="1"/>
</dbReference>
<dbReference type="PROSITE" id="PS50943">
    <property type="entry name" value="HTH_CROC1"/>
    <property type="match status" value="1"/>
</dbReference>
<dbReference type="InterPro" id="IPR001387">
    <property type="entry name" value="Cro/C1-type_HTH"/>
</dbReference>
<dbReference type="Pfam" id="PF00294">
    <property type="entry name" value="PfkB"/>
    <property type="match status" value="1"/>
</dbReference>
<dbReference type="InterPro" id="IPR036388">
    <property type="entry name" value="WH-like_DNA-bd_sf"/>
</dbReference>
<dbReference type="InterPro" id="IPR036390">
    <property type="entry name" value="WH_DNA-bd_sf"/>
</dbReference>
<dbReference type="SUPFAM" id="SSF46785">
    <property type="entry name" value="Winged helix' DNA-binding domain"/>
    <property type="match status" value="1"/>
</dbReference>
<evidence type="ECO:0000259" key="4">
    <source>
        <dbReference type="PROSITE" id="PS50943"/>
    </source>
</evidence>
<dbReference type="Gene3D" id="1.10.10.10">
    <property type="entry name" value="Winged helix-like DNA-binding domain superfamily/Winged helix DNA-binding domain"/>
    <property type="match status" value="1"/>
</dbReference>
<dbReference type="PROSITE" id="PS00583">
    <property type="entry name" value="PFKB_KINASES_1"/>
    <property type="match status" value="1"/>
</dbReference>
<dbReference type="GO" id="GO:0016798">
    <property type="term" value="F:hydrolase activity, acting on glycosyl bonds"/>
    <property type="evidence" value="ECO:0007669"/>
    <property type="project" value="TreeGrafter"/>
</dbReference>
<keyword evidence="1 5" id="KW-0808">Transferase</keyword>
<keyword evidence="3 5" id="KW-0418">Kinase</keyword>
<keyword evidence="2" id="KW-0479">Metal-binding</keyword>
<evidence type="ECO:0000313" key="6">
    <source>
        <dbReference type="Proteomes" id="UP000094463"/>
    </source>
</evidence>